<evidence type="ECO:0000313" key="2">
    <source>
        <dbReference type="Proteomes" id="UP001139414"/>
    </source>
</evidence>
<name>A0A9X1LJQ0_9FLAO</name>
<dbReference type="RefSeq" id="WP_229340697.1">
    <property type="nucleotide sequence ID" value="NZ_JAJBZG010000005.1"/>
</dbReference>
<keyword evidence="2" id="KW-1185">Reference proteome</keyword>
<organism evidence="1 2">
    <name type="scientific">Christiangramia sediminis</name>
    <dbReference type="NCBI Taxonomy" id="2881336"/>
    <lineage>
        <taxon>Bacteria</taxon>
        <taxon>Pseudomonadati</taxon>
        <taxon>Bacteroidota</taxon>
        <taxon>Flavobacteriia</taxon>
        <taxon>Flavobacteriales</taxon>
        <taxon>Flavobacteriaceae</taxon>
        <taxon>Christiangramia</taxon>
    </lineage>
</organism>
<evidence type="ECO:0000313" key="1">
    <source>
        <dbReference type="EMBL" id="MCB7481592.1"/>
    </source>
</evidence>
<comment type="caution">
    <text evidence="1">The sequence shown here is derived from an EMBL/GenBank/DDBJ whole genome shotgun (WGS) entry which is preliminary data.</text>
</comment>
<dbReference type="EMBL" id="JAJBZG010000005">
    <property type="protein sequence ID" value="MCB7481592.1"/>
    <property type="molecule type" value="Genomic_DNA"/>
</dbReference>
<gene>
    <name evidence="1" type="ORF">LGQ90_10005</name>
</gene>
<dbReference type="AlphaFoldDB" id="A0A9X1LJQ0"/>
<reference evidence="1" key="1">
    <citation type="submission" date="2021-10" db="EMBL/GenBank/DDBJ databases">
        <title>Gramella sp. ASW11-100T, isolated from marine sediment.</title>
        <authorList>
            <person name="Xia C."/>
        </authorList>
    </citation>
    <scope>NUCLEOTIDE SEQUENCE</scope>
    <source>
        <strain evidence="1">ASW11-100</strain>
    </source>
</reference>
<proteinExistence type="predicted"/>
<protein>
    <submittedName>
        <fullName evidence="1">Uncharacterized protein</fullName>
    </submittedName>
</protein>
<dbReference type="Proteomes" id="UP001139414">
    <property type="component" value="Unassembled WGS sequence"/>
</dbReference>
<accession>A0A9X1LJQ0</accession>
<sequence>MDREGLENLHFYNIKAIALTEVQTEKLFREFSKQYLSGSYQSFWALTALTPIPPNKRLIWIDTSPKRPKEVNRQSLLEFLNQLLIGFKNLENQQMIDLARHYFILKNPAGKEQLHLSTKNISDWRTNEAPYLQDISRLFQSCL</sequence>